<keyword evidence="6 7" id="KW-0472">Membrane</keyword>
<evidence type="ECO:0000256" key="4">
    <source>
        <dbReference type="ARBA" id="ARBA00022692"/>
    </source>
</evidence>
<dbReference type="Proteomes" id="UP001642900">
    <property type="component" value="Unassembled WGS sequence"/>
</dbReference>
<dbReference type="AlphaFoldDB" id="A0A6G4WD58"/>
<dbReference type="Pfam" id="PF00528">
    <property type="entry name" value="BPD_transp_1"/>
    <property type="match status" value="1"/>
</dbReference>
<dbReference type="GO" id="GO:0005886">
    <property type="term" value="C:plasma membrane"/>
    <property type="evidence" value="ECO:0007669"/>
    <property type="project" value="UniProtKB-SubCell"/>
</dbReference>
<dbReference type="InterPro" id="IPR051393">
    <property type="entry name" value="ABC_transporter_permease"/>
</dbReference>
<dbReference type="Gene3D" id="1.10.3720.10">
    <property type="entry name" value="MetI-like"/>
    <property type="match status" value="1"/>
</dbReference>
<feature type="transmembrane region" description="Helical" evidence="7">
    <location>
        <begin position="180"/>
        <end position="204"/>
    </location>
</feature>
<protein>
    <submittedName>
        <fullName evidence="9">Sugar ABC transporter permease</fullName>
    </submittedName>
</protein>
<comment type="subcellular location">
    <subcellularLocation>
        <location evidence="1 7">Cell membrane</location>
        <topology evidence="1 7">Multi-pass membrane protein</topology>
    </subcellularLocation>
</comment>
<comment type="similarity">
    <text evidence="7">Belongs to the binding-protein-dependent transport system permease family.</text>
</comment>
<dbReference type="SUPFAM" id="SSF161098">
    <property type="entry name" value="MetI-like"/>
    <property type="match status" value="1"/>
</dbReference>
<feature type="transmembrane region" description="Helical" evidence="7">
    <location>
        <begin position="225"/>
        <end position="244"/>
    </location>
</feature>
<evidence type="ECO:0000256" key="7">
    <source>
        <dbReference type="RuleBase" id="RU363032"/>
    </source>
</evidence>
<evidence type="ECO:0000256" key="1">
    <source>
        <dbReference type="ARBA" id="ARBA00004651"/>
    </source>
</evidence>
<dbReference type="InterPro" id="IPR000515">
    <property type="entry name" value="MetI-like"/>
</dbReference>
<evidence type="ECO:0000259" key="8">
    <source>
        <dbReference type="PROSITE" id="PS50928"/>
    </source>
</evidence>
<dbReference type="PANTHER" id="PTHR30193:SF1">
    <property type="entry name" value="ABC TRANSPORTER PERMEASE PROTEIN YESP-RELATED"/>
    <property type="match status" value="1"/>
</dbReference>
<feature type="transmembrane region" description="Helical" evidence="7">
    <location>
        <begin position="131"/>
        <end position="152"/>
    </location>
</feature>
<keyword evidence="5 7" id="KW-1133">Transmembrane helix</keyword>
<feature type="domain" description="ABC transmembrane type-1" evidence="8">
    <location>
        <begin position="94"/>
        <end position="308"/>
    </location>
</feature>
<feature type="transmembrane region" description="Helical" evidence="7">
    <location>
        <begin position="35"/>
        <end position="63"/>
    </location>
</feature>
<keyword evidence="3" id="KW-1003">Cell membrane</keyword>
<evidence type="ECO:0000256" key="3">
    <source>
        <dbReference type="ARBA" id="ARBA00022475"/>
    </source>
</evidence>
<feature type="transmembrane region" description="Helical" evidence="7">
    <location>
        <begin position="100"/>
        <end position="119"/>
    </location>
</feature>
<reference evidence="9 10" key="1">
    <citation type="submission" date="2020-02" db="EMBL/GenBank/DDBJ databases">
        <title>Genome sequence of strain CCNWXJ40-4.</title>
        <authorList>
            <person name="Gao J."/>
            <person name="Sun J."/>
        </authorList>
    </citation>
    <scope>NUCLEOTIDE SEQUENCE [LARGE SCALE GENOMIC DNA]</scope>
    <source>
        <strain evidence="9 10">CCNWXJ 40-4</strain>
    </source>
</reference>
<dbReference type="PANTHER" id="PTHR30193">
    <property type="entry name" value="ABC TRANSPORTER PERMEASE PROTEIN"/>
    <property type="match status" value="1"/>
</dbReference>
<comment type="caution">
    <text evidence="9">The sequence shown here is derived from an EMBL/GenBank/DDBJ whole genome shotgun (WGS) entry which is preliminary data.</text>
</comment>
<evidence type="ECO:0000313" key="10">
    <source>
        <dbReference type="Proteomes" id="UP001642900"/>
    </source>
</evidence>
<dbReference type="PROSITE" id="PS50928">
    <property type="entry name" value="ABC_TM1"/>
    <property type="match status" value="1"/>
</dbReference>
<keyword evidence="2 7" id="KW-0813">Transport</keyword>
<dbReference type="GO" id="GO:0055085">
    <property type="term" value="P:transmembrane transport"/>
    <property type="evidence" value="ECO:0007669"/>
    <property type="project" value="InterPro"/>
</dbReference>
<evidence type="ECO:0000256" key="5">
    <source>
        <dbReference type="ARBA" id="ARBA00022989"/>
    </source>
</evidence>
<evidence type="ECO:0000256" key="2">
    <source>
        <dbReference type="ARBA" id="ARBA00022448"/>
    </source>
</evidence>
<keyword evidence="10" id="KW-1185">Reference proteome</keyword>
<evidence type="ECO:0000256" key="6">
    <source>
        <dbReference type="ARBA" id="ARBA00023136"/>
    </source>
</evidence>
<proteinExistence type="inferred from homology"/>
<dbReference type="CDD" id="cd06261">
    <property type="entry name" value="TM_PBP2"/>
    <property type="match status" value="1"/>
</dbReference>
<keyword evidence="4 7" id="KW-0812">Transmembrane</keyword>
<dbReference type="EMBL" id="JAAKZF010000021">
    <property type="protein sequence ID" value="NGO52691.1"/>
    <property type="molecule type" value="Genomic_DNA"/>
</dbReference>
<evidence type="ECO:0000313" key="9">
    <source>
        <dbReference type="EMBL" id="NGO52691.1"/>
    </source>
</evidence>
<sequence length="323" mass="35915">MATTAAGEIGAEGRRVAAASSLSARLARSWRRNGAGYLFLTPWLIGFFGLTLGPTLASLYLSFTDYDLLTPPRWAGLKNYEYAFFQDERLRHALWVTFHYVIWAVPLKLAVALALAMALDRSVRGVGLYRAAFYLPSLLGASVAIALLWRLIFGADGLVNHLLFVILGIKGPGWVTHPDYALWTLIALAVWQFGSPMIIFLAGLRQIPQDLYEAASMDGAGAPRQFFRITLPLLAPVIFFNLVFQTIEAFKAFTPAFIVSGGRGGPVDSTLFYSLYLYIEAFENFRMGYASALAWLLLVIIGIFTATAFLTSRYWVYYEDEGR</sequence>
<organism evidence="9 10">
    <name type="scientific">Allomesorhizobium camelthorni</name>
    <dbReference type="NCBI Taxonomy" id="475069"/>
    <lineage>
        <taxon>Bacteria</taxon>
        <taxon>Pseudomonadati</taxon>
        <taxon>Pseudomonadota</taxon>
        <taxon>Alphaproteobacteria</taxon>
        <taxon>Hyphomicrobiales</taxon>
        <taxon>Phyllobacteriaceae</taxon>
        <taxon>Allomesorhizobium</taxon>
    </lineage>
</organism>
<name>A0A6G4WD58_9HYPH</name>
<feature type="transmembrane region" description="Helical" evidence="7">
    <location>
        <begin position="292"/>
        <end position="316"/>
    </location>
</feature>
<accession>A0A6G4WD58</accession>
<dbReference type="InterPro" id="IPR035906">
    <property type="entry name" value="MetI-like_sf"/>
</dbReference>
<dbReference type="RefSeq" id="WP_165029329.1">
    <property type="nucleotide sequence ID" value="NZ_JAAKZF010000021.1"/>
</dbReference>
<gene>
    <name evidence="9" type="ORF">G6N73_16150</name>
</gene>